<evidence type="ECO:0000313" key="9">
    <source>
        <dbReference type="Proteomes" id="UP000627573"/>
    </source>
</evidence>
<evidence type="ECO:0000256" key="2">
    <source>
        <dbReference type="PIRSR" id="PIRSR021497-1"/>
    </source>
</evidence>
<dbReference type="AlphaFoldDB" id="A0A0C2ZZX1"/>
<feature type="binding site" evidence="3">
    <location>
        <position position="53"/>
    </location>
    <ligand>
        <name>alpha,alpha-trehalose</name>
        <dbReference type="ChEBI" id="CHEBI:16551"/>
    </ligand>
</feature>
<comment type="catalytic activity">
    <reaction evidence="1">
        <text>alpha,alpha-trehalose + 3'-phosphoadenylyl sulfate = 2-O-sulfo-alpha,alpha-trehalose + adenosine 3',5'-bisphosphate + H(+)</text>
        <dbReference type="Rhea" id="RHEA:41608"/>
        <dbReference type="ChEBI" id="CHEBI:15378"/>
        <dbReference type="ChEBI" id="CHEBI:16551"/>
        <dbReference type="ChEBI" id="CHEBI:58339"/>
        <dbReference type="ChEBI" id="CHEBI:58343"/>
        <dbReference type="ChEBI" id="CHEBI:60091"/>
        <dbReference type="EC" id="2.8.2.37"/>
    </reaction>
</comment>
<dbReference type="KEGG" id="reb:XU06_00660"/>
<proteinExistence type="inferred from homology"/>
<dbReference type="Proteomes" id="UP001230933">
    <property type="component" value="Chromosome"/>
</dbReference>
<dbReference type="EMBL" id="MRBO01000407">
    <property type="protein sequence ID" value="KAB2584731.1"/>
    <property type="molecule type" value="Genomic_DNA"/>
</dbReference>
<comment type="function">
    <text evidence="1">Catalyzes the sulfuryl group transfer from 3'-phosphoadenosine-5'-phosphosulfate (PAPS) to trehalose, leading to trehalose-2-sulfate (T2S).</text>
</comment>
<evidence type="ECO:0000313" key="8">
    <source>
        <dbReference type="Proteomes" id="UP000325576"/>
    </source>
</evidence>
<dbReference type="Pfam" id="PF09037">
    <property type="entry name" value="Sulphotransf"/>
    <property type="match status" value="1"/>
</dbReference>
<protein>
    <recommendedName>
        <fullName evidence="1">Trehalose 2-sulfotransferase</fullName>
    </recommendedName>
</protein>
<reference evidence="5 8" key="1">
    <citation type="journal article" date="2017" name="Poromechanics V (2013)">
        <title>Genomic Characterization of the Arsenic-Tolerant Actinobacterium, &lt;i&gt;Rhodococcus erythropolis&lt;/i&gt; S43.</title>
        <authorList>
            <person name="Retamal-Morales G."/>
            <person name="Mehnert M."/>
            <person name="Schwabe R."/>
            <person name="Tischler D."/>
            <person name="Schloemann M."/>
            <person name="Levican G.J."/>
        </authorList>
    </citation>
    <scope>NUCLEOTIDE SEQUENCE [LARGE SCALE GENOMIC DNA]</scope>
    <source>
        <strain evidence="5 8">S43</strain>
    </source>
</reference>
<dbReference type="EMBL" id="JAECSB010000035">
    <property type="protein sequence ID" value="MBH5143299.1"/>
    <property type="molecule type" value="Genomic_DNA"/>
</dbReference>
<reference evidence="7" key="3">
    <citation type="submission" date="2023-08" db="EMBL/GenBank/DDBJ databases">
        <title>Isolation and Characterization of Rhodococcus erythropolis MGMM8.</title>
        <authorList>
            <person name="Diabankana R.G.C."/>
            <person name="Afordoanyi D.M."/>
            <person name="Validov S.Z."/>
        </authorList>
    </citation>
    <scope>NUCLEOTIDE SEQUENCE</scope>
    <source>
        <strain evidence="7">MGMM8</strain>
    </source>
</reference>
<comment type="similarity">
    <text evidence="1">Belongs to the Stf0 sulfotransferase family.</text>
</comment>
<dbReference type="PIRSF" id="PIRSF021497">
    <property type="entry name" value="Sulphotransferase_Stf0"/>
    <property type="match status" value="1"/>
</dbReference>
<name>A0A0C2ZZX1_RHOER</name>
<feature type="domain" description="Sulphotransferase Stf0" evidence="4">
    <location>
        <begin position="7"/>
        <end position="260"/>
    </location>
</feature>
<dbReference type="SUPFAM" id="SSF52540">
    <property type="entry name" value="P-loop containing nucleoside triphosphate hydrolases"/>
    <property type="match status" value="1"/>
</dbReference>
<evidence type="ECO:0000259" key="4">
    <source>
        <dbReference type="Pfam" id="PF09037"/>
    </source>
</evidence>
<dbReference type="Proteomes" id="UP000627573">
    <property type="component" value="Unassembled WGS sequence"/>
</dbReference>
<dbReference type="Gene3D" id="3.40.50.300">
    <property type="entry name" value="P-loop containing nucleotide triphosphate hydrolases"/>
    <property type="match status" value="1"/>
</dbReference>
<dbReference type="InterPro" id="IPR015124">
    <property type="entry name" value="Stf0"/>
</dbReference>
<accession>A0A0C2ZZX1</accession>
<dbReference type="NCBIfam" id="NF047724">
    <property type="entry name" value="TrhSuTaseStf0"/>
    <property type="match status" value="1"/>
</dbReference>
<dbReference type="Proteomes" id="UP000325576">
    <property type="component" value="Unassembled WGS sequence"/>
</dbReference>
<dbReference type="InterPro" id="IPR024628">
    <property type="entry name" value="Sulfotransferase_Stf0_dom"/>
</dbReference>
<dbReference type="EMBL" id="CP124545">
    <property type="protein sequence ID" value="WGV49837.1"/>
    <property type="molecule type" value="Genomic_DNA"/>
</dbReference>
<evidence type="ECO:0000256" key="1">
    <source>
        <dbReference type="PIRNR" id="PIRNR021497"/>
    </source>
</evidence>
<dbReference type="RefSeq" id="WP_019746329.1">
    <property type="nucleotide sequence ID" value="NZ_BHXB01000001.1"/>
</dbReference>
<feature type="binding site" evidence="3">
    <location>
        <begin position="33"/>
        <end position="39"/>
    </location>
    <ligand>
        <name>alpha,alpha-trehalose</name>
        <dbReference type="ChEBI" id="CHEBI:16551"/>
    </ligand>
</feature>
<keyword evidence="1 5" id="KW-0808">Transferase</keyword>
<feature type="active site" description="Proton acceptor" evidence="2">
    <location>
        <position position="36"/>
    </location>
</feature>
<keyword evidence="9" id="KW-1185">Reference proteome</keyword>
<evidence type="ECO:0000313" key="5">
    <source>
        <dbReference type="EMBL" id="KAB2584731.1"/>
    </source>
</evidence>
<gene>
    <name evidence="5" type="ORF">BS297_14000</name>
    <name evidence="6" type="ORF">I3517_11780</name>
    <name evidence="7" type="ORF">QIE55_00940</name>
</gene>
<organism evidence="5 8">
    <name type="scientific">Rhodococcus erythropolis</name>
    <name type="common">Arthrobacter picolinophilus</name>
    <dbReference type="NCBI Taxonomy" id="1833"/>
    <lineage>
        <taxon>Bacteria</taxon>
        <taxon>Bacillati</taxon>
        <taxon>Actinomycetota</taxon>
        <taxon>Actinomycetes</taxon>
        <taxon>Mycobacteriales</taxon>
        <taxon>Nocardiaceae</taxon>
        <taxon>Rhodococcus</taxon>
        <taxon>Rhodococcus erythropolis group</taxon>
    </lineage>
</organism>
<evidence type="ECO:0000313" key="7">
    <source>
        <dbReference type="EMBL" id="WGV49837.1"/>
    </source>
</evidence>
<feature type="binding site" evidence="3">
    <location>
        <position position="48"/>
    </location>
    <ligand>
        <name>alpha,alpha-trehalose</name>
        <dbReference type="ChEBI" id="CHEBI:16551"/>
    </ligand>
</feature>
<evidence type="ECO:0000256" key="3">
    <source>
        <dbReference type="PIRSR" id="PIRSR021497-2"/>
    </source>
</evidence>
<feature type="binding site" evidence="3">
    <location>
        <position position="14"/>
    </location>
    <ligand>
        <name>alpha,alpha-trehalose</name>
        <dbReference type="ChEBI" id="CHEBI:16551"/>
    </ligand>
</feature>
<keyword evidence="1" id="KW-0119">Carbohydrate metabolism</keyword>
<evidence type="ECO:0000313" key="6">
    <source>
        <dbReference type="EMBL" id="MBH5143299.1"/>
    </source>
</evidence>
<dbReference type="OMA" id="QEEGWRN"/>
<dbReference type="InterPro" id="IPR027417">
    <property type="entry name" value="P-loop_NTPase"/>
</dbReference>
<sequence length="269" mass="30502">MTEAQRSFLVCASQRSGSTLLVESLRATGVAGEPEEFFQYLPETSRSPQPRQWFEDVTDESVLGLLAPFHPGTPDTRTSEQWRTQLLELGRTPNGVWGGKLMWNQTPLLLDRAAGLPWRSGTDLRSALHDTLDHDLQFIHVYREDVVAQAVSMWRAVQTQVWRDDATPPNLSDGAQYNALGIAHLVTILGEQERQWKRWFEEEDISPIEIGFRDLTEDPQSVVAKTLISLGLDGQLAPPPPLRRQSDGRSREWVQRYRIDAEQNGYPVT</sequence>
<dbReference type="GO" id="GO:0016740">
    <property type="term" value="F:transferase activity"/>
    <property type="evidence" value="ECO:0007669"/>
    <property type="project" value="UniProtKB-UniRule"/>
</dbReference>
<reference evidence="6 9" key="2">
    <citation type="submission" date="2020-12" db="EMBL/GenBank/DDBJ databases">
        <title>Draft genome sequence of furan degrading bacterial strain FUR100.</title>
        <authorList>
            <person name="Woiski C."/>
        </authorList>
    </citation>
    <scope>NUCLEOTIDE SEQUENCE [LARGE SCALE GENOMIC DNA]</scope>
    <source>
        <strain evidence="6 9">FUR100</strain>
    </source>
</reference>
<comment type="pathway">
    <text evidence="1">Glycolipid metabolism.</text>
</comment>